<sequence length="139" mass="15967">MPCGNRRFSNQNTNRANSIGRMNRPDLSRTYTFVVTSLLSYGSVASHRNTMEKVTTLLFGAISPQRRYVEFSYVNPDFEVCLDQVTFLVSYGWQVVSIKCRYQQGNYSQLPLEAFDGKPLGPPIKQLQHEWEDLLYTAT</sequence>
<keyword evidence="3" id="KW-1185">Reference proteome</keyword>
<reference evidence="2 3" key="1">
    <citation type="submission" date="2017-11" db="EMBL/GenBank/DDBJ databases">
        <title>Taxonomic description and genome sequences of Spirosoma HA7 sp. nov., isolated from pollen microhabitat of Corylus avellana.</title>
        <authorList>
            <person name="Ambika Manirajan B."/>
            <person name="Suarez C."/>
            <person name="Ratering S."/>
            <person name="Geissler-Plaum R."/>
            <person name="Cardinale M."/>
            <person name="Sylvia S."/>
        </authorList>
    </citation>
    <scope>NUCLEOTIDE SEQUENCE [LARGE SCALE GENOMIC DNA]</scope>
    <source>
        <strain evidence="2 3">HA7</strain>
    </source>
</reference>
<gene>
    <name evidence="2" type="ORF">CWM47_36005</name>
</gene>
<accession>A0A2K8ZAA3</accession>
<feature type="compositionally biased region" description="Polar residues" evidence="1">
    <location>
        <begin position="7"/>
        <end position="17"/>
    </location>
</feature>
<evidence type="ECO:0000313" key="3">
    <source>
        <dbReference type="Proteomes" id="UP000232883"/>
    </source>
</evidence>
<evidence type="ECO:0000256" key="1">
    <source>
        <dbReference type="SAM" id="MobiDB-lite"/>
    </source>
</evidence>
<feature type="region of interest" description="Disordered" evidence="1">
    <location>
        <begin position="1"/>
        <end position="23"/>
    </location>
</feature>
<dbReference type="KEGG" id="spir:CWM47_36005"/>
<dbReference type="Proteomes" id="UP000232883">
    <property type="component" value="Chromosome"/>
</dbReference>
<evidence type="ECO:0000313" key="2">
    <source>
        <dbReference type="EMBL" id="AUD06780.1"/>
    </source>
</evidence>
<name>A0A2K8ZAA3_9BACT</name>
<proteinExistence type="predicted"/>
<protein>
    <submittedName>
        <fullName evidence="2">Uncharacterized protein</fullName>
    </submittedName>
</protein>
<dbReference type="AlphaFoldDB" id="A0A2K8ZAA3"/>
<dbReference type="EMBL" id="CP025096">
    <property type="protein sequence ID" value="AUD06780.1"/>
    <property type="molecule type" value="Genomic_DNA"/>
</dbReference>
<organism evidence="2 3">
    <name type="scientific">Spirosoma pollinicola</name>
    <dbReference type="NCBI Taxonomy" id="2057025"/>
    <lineage>
        <taxon>Bacteria</taxon>
        <taxon>Pseudomonadati</taxon>
        <taxon>Bacteroidota</taxon>
        <taxon>Cytophagia</taxon>
        <taxon>Cytophagales</taxon>
        <taxon>Cytophagaceae</taxon>
        <taxon>Spirosoma</taxon>
    </lineage>
</organism>